<evidence type="ECO:0000313" key="1">
    <source>
        <dbReference type="EMBL" id="QAR30618.1"/>
    </source>
</evidence>
<organism evidence="1 2">
    <name type="scientific">Ornithobacterium rhinotracheale</name>
    <dbReference type="NCBI Taxonomy" id="28251"/>
    <lineage>
        <taxon>Bacteria</taxon>
        <taxon>Pseudomonadati</taxon>
        <taxon>Bacteroidota</taxon>
        <taxon>Flavobacteriia</taxon>
        <taxon>Flavobacteriales</taxon>
        <taxon>Weeksellaceae</taxon>
        <taxon>Ornithobacterium</taxon>
    </lineage>
</organism>
<protein>
    <submittedName>
        <fullName evidence="1">Uncharacterized protein</fullName>
    </submittedName>
</protein>
<dbReference type="AlphaFoldDB" id="A0A3R5UXA2"/>
<dbReference type="Proteomes" id="UP000287701">
    <property type="component" value="Chromosome"/>
</dbReference>
<name>A0A3R5UXA2_ORNRH</name>
<dbReference type="RefSeq" id="WP_128501099.1">
    <property type="nucleotide sequence ID" value="NZ_CP035107.1"/>
</dbReference>
<reference evidence="1 2" key="1">
    <citation type="submission" date="2019-01" db="EMBL/GenBank/DDBJ databases">
        <title>Whole Genome of Ornithobacterium rhinotracheale FARPER-174b.</title>
        <authorList>
            <person name="Tataje-Lavanda L.A."/>
            <person name="Montalvan A."/>
            <person name="Montesinos R."/>
            <person name="Zimic M."/>
            <person name="Fernandez-Sanchez M."/>
            <person name="Fernandez-Diaz M."/>
        </authorList>
    </citation>
    <scope>NUCLEOTIDE SEQUENCE [LARGE SCALE GENOMIC DNA]</scope>
    <source>
        <strain evidence="1 2">FARPER-174b</strain>
    </source>
</reference>
<accession>A0A3R5UXA2</accession>
<gene>
    <name evidence="1" type="ORF">EQP59_04255</name>
</gene>
<dbReference type="EMBL" id="CP035107">
    <property type="protein sequence ID" value="QAR30618.1"/>
    <property type="molecule type" value="Genomic_DNA"/>
</dbReference>
<evidence type="ECO:0000313" key="2">
    <source>
        <dbReference type="Proteomes" id="UP000287701"/>
    </source>
</evidence>
<sequence>MTPILKLVLLGVIVYFVYDYFRKITGSSSSRSSRKQDREVRIFKTKEVEKPKYNVNAETVDFEEIDENETK</sequence>
<dbReference type="OrthoDB" id="9922956at2"/>
<proteinExistence type="predicted"/>